<reference evidence="2" key="1">
    <citation type="submission" date="2016-10" db="EMBL/GenBank/DDBJ databases">
        <authorList>
            <person name="Varghese N."/>
            <person name="Submissions S."/>
        </authorList>
    </citation>
    <scope>NUCLEOTIDE SEQUENCE [LARGE SCALE GENOMIC DNA]</scope>
    <source>
        <strain evidence="2">CGMCC 1.6199</strain>
    </source>
</reference>
<evidence type="ECO:0000313" key="2">
    <source>
        <dbReference type="Proteomes" id="UP000182347"/>
    </source>
</evidence>
<dbReference type="EMBL" id="FNHF01000001">
    <property type="protein sequence ID" value="SDL94720.1"/>
    <property type="molecule type" value="Genomic_DNA"/>
</dbReference>
<evidence type="ECO:0000313" key="1">
    <source>
        <dbReference type="EMBL" id="SDL94720.1"/>
    </source>
</evidence>
<protein>
    <submittedName>
        <fullName evidence="1">Uncharacterized protein</fullName>
    </submittedName>
</protein>
<name>A0A1G9P7J6_9BACI</name>
<sequence>MLTHPSIDSLIYAFLFWYNSRRRLVPLKTLSRLNKHLDQIVTTIV</sequence>
<accession>A0A1G9P7J6</accession>
<dbReference type="STRING" id="482461.SAMN05216244_1320"/>
<keyword evidence="2" id="KW-1185">Reference proteome</keyword>
<proteinExistence type="predicted"/>
<dbReference type="Proteomes" id="UP000182347">
    <property type="component" value="Unassembled WGS sequence"/>
</dbReference>
<gene>
    <name evidence="1" type="ORF">SAMN05216244_1320</name>
</gene>
<dbReference type="AlphaFoldDB" id="A0A1G9P7J6"/>
<organism evidence="1 2">
    <name type="scientific">Sediminibacillus halophilus</name>
    <dbReference type="NCBI Taxonomy" id="482461"/>
    <lineage>
        <taxon>Bacteria</taxon>
        <taxon>Bacillati</taxon>
        <taxon>Bacillota</taxon>
        <taxon>Bacilli</taxon>
        <taxon>Bacillales</taxon>
        <taxon>Bacillaceae</taxon>
        <taxon>Sediminibacillus</taxon>
    </lineage>
</organism>